<dbReference type="Proteomes" id="UP001314181">
    <property type="component" value="Unassembled WGS sequence"/>
</dbReference>
<dbReference type="SUPFAM" id="SSF51735">
    <property type="entry name" value="NAD(P)-binding Rossmann-fold domains"/>
    <property type="match status" value="1"/>
</dbReference>
<proteinExistence type="inferred from homology"/>
<dbReference type="InterPro" id="IPR020904">
    <property type="entry name" value="Sc_DH/Rdtase_CS"/>
</dbReference>
<dbReference type="Pfam" id="PF00106">
    <property type="entry name" value="adh_short"/>
    <property type="match status" value="1"/>
</dbReference>
<feature type="transmembrane region" description="Helical" evidence="12">
    <location>
        <begin position="12"/>
        <end position="32"/>
    </location>
</feature>
<sequence>MGYALITGSSAGIGLAIAYELAAIGYDIIIAARSTDKMNEAKQLLEEIYGVHVITIAVNLANSNGPLELFSKVNDMNIEIVVNSAGVTLHGFHIDLEASKVNDMLNLNIVSLTLICSLFANSMRSHGVHGYIVNISSIVAYSPIANMAAYSASKSYVLNFSESLRRELEDYGISVTCVCPGPVDTEFFQKGSLKNQFPKLSAKTISSPQHVASLIVHSMFAKKRVLIIGWSFKILVFISWLLPKMLFLYVSKAIINHKSKK</sequence>
<dbReference type="InterPro" id="IPR002347">
    <property type="entry name" value="SDR_fam"/>
</dbReference>
<keyword evidence="12" id="KW-1133">Transmembrane helix</keyword>
<keyword evidence="12" id="KW-0812">Transmembrane</keyword>
<accession>A0ABP0EYR2</accession>
<evidence type="ECO:0000256" key="4">
    <source>
        <dbReference type="ARBA" id="ARBA00044050"/>
    </source>
</evidence>
<protein>
    <recommendedName>
        <fullName evidence="6">NADP-dependent 3-hydroxy acid dehydrogenase YdfG</fullName>
        <ecNumber evidence="4">1.1.1.298</ecNumber>
        <ecNumber evidence="5">1.1.1.381</ecNumber>
    </recommendedName>
    <alternativeName>
        <fullName evidence="8">L-allo-threonine dehydrogenase</fullName>
    </alternativeName>
    <alternativeName>
        <fullName evidence="7">Malonic semialdehyde reductase</fullName>
    </alternativeName>
</protein>
<evidence type="ECO:0000256" key="7">
    <source>
        <dbReference type="ARBA" id="ARBA00044271"/>
    </source>
</evidence>
<dbReference type="PIRSF" id="PIRSF000126">
    <property type="entry name" value="11-beta-HSD1"/>
    <property type="match status" value="1"/>
</dbReference>
<dbReference type="Gene3D" id="3.40.50.720">
    <property type="entry name" value="NAD(P)-binding Rossmann-like Domain"/>
    <property type="match status" value="1"/>
</dbReference>
<dbReference type="EMBL" id="CAWVOK010000033">
    <property type="protein sequence ID" value="CAK8163511.1"/>
    <property type="molecule type" value="Genomic_DNA"/>
</dbReference>
<evidence type="ECO:0000313" key="13">
    <source>
        <dbReference type="EMBL" id="CAK8163511.1"/>
    </source>
</evidence>
<organism evidence="13 14">
    <name type="scientific">Candidatus Xenohaliotis californiensis</name>
    <dbReference type="NCBI Taxonomy" id="84677"/>
    <lineage>
        <taxon>Bacteria</taxon>
        <taxon>Pseudomonadati</taxon>
        <taxon>Pseudomonadota</taxon>
        <taxon>Alphaproteobacteria</taxon>
        <taxon>Rickettsiales</taxon>
        <taxon>Anaplasmataceae</taxon>
        <taxon>Candidatus Xenohaliotis</taxon>
    </lineage>
</organism>
<dbReference type="PROSITE" id="PS00061">
    <property type="entry name" value="ADH_SHORT"/>
    <property type="match status" value="1"/>
</dbReference>
<keyword evidence="12" id="KW-0472">Membrane</keyword>
<evidence type="ECO:0000256" key="10">
    <source>
        <dbReference type="ARBA" id="ARBA00047274"/>
    </source>
</evidence>
<dbReference type="CDD" id="cd05233">
    <property type="entry name" value="SDR_c"/>
    <property type="match status" value="1"/>
</dbReference>
<dbReference type="PANTHER" id="PTHR43086">
    <property type="entry name" value="VERY-LONG-CHAIN 3-OXOOACYL-COA REDUCTASE"/>
    <property type="match status" value="1"/>
</dbReference>
<dbReference type="PRINTS" id="PR00080">
    <property type="entry name" value="SDRFAMILY"/>
</dbReference>
<dbReference type="PRINTS" id="PR00081">
    <property type="entry name" value="GDHRDH"/>
</dbReference>
<comment type="catalytic activity">
    <reaction evidence="3">
        <text>L-allo-threonine + NADP(+) = aminoacetone + CO2 + NADPH</text>
        <dbReference type="Rhea" id="RHEA:43524"/>
        <dbReference type="ChEBI" id="CHEBI:16526"/>
        <dbReference type="ChEBI" id="CHEBI:57783"/>
        <dbReference type="ChEBI" id="CHEBI:58320"/>
        <dbReference type="ChEBI" id="CHEBI:58349"/>
        <dbReference type="ChEBI" id="CHEBI:58585"/>
        <dbReference type="EC" id="1.1.1.381"/>
    </reaction>
</comment>
<evidence type="ECO:0000256" key="1">
    <source>
        <dbReference type="ARBA" id="ARBA00006484"/>
    </source>
</evidence>
<comment type="similarity">
    <text evidence="1 11">Belongs to the short-chain dehydrogenases/reductases (SDR) family.</text>
</comment>
<evidence type="ECO:0000313" key="14">
    <source>
        <dbReference type="Proteomes" id="UP001314181"/>
    </source>
</evidence>
<comment type="function">
    <text evidence="9">NADP-dependent dehydrogenase with broad substrate specificity acting on 3-hydroxy acids. Catalyzes the NADP-dependent oxidation of L-allo-threonine to L-2-amino-3-keto-butyrate, which is spontaneously decarboxylated into aminoacetone. Also acts on D-threonine, L-serine, D-serine, D-3-hydroxyisobutyrate, L-3-hydroxyisobutyrate, D-glycerate and L-glycerate. Able to catalyze the reduction of the malonic semialdehyde to 3-hydroxypropionic acid. YdfG is apparently supplementing RutE, the presumed malonic semialdehyde reductase involved in pyrimidine degradation since both are able to detoxify malonic semialdehyde.</text>
</comment>
<gene>
    <name evidence="13" type="ORF">CAXC1_70035</name>
</gene>
<reference evidence="13 14" key="1">
    <citation type="submission" date="2024-01" db="EMBL/GenBank/DDBJ databases">
        <authorList>
            <person name="Kunselman E."/>
        </authorList>
    </citation>
    <scope>NUCLEOTIDE SEQUENCE [LARGE SCALE GENOMIC DNA]</scope>
    <source>
        <strain evidence="13">2 abalone samples</strain>
    </source>
</reference>
<dbReference type="PANTHER" id="PTHR43086:SF3">
    <property type="entry name" value="NADP-DEPENDENT 3-HYDROXY ACID DEHYDROGENASE YDFG"/>
    <property type="match status" value="1"/>
</dbReference>
<keyword evidence="14" id="KW-1185">Reference proteome</keyword>
<evidence type="ECO:0000256" key="5">
    <source>
        <dbReference type="ARBA" id="ARBA00044059"/>
    </source>
</evidence>
<comment type="catalytic activity">
    <reaction evidence="10">
        <text>3-hydroxypropanoate + NADP(+) = 3-oxopropanoate + NADPH + H(+)</text>
        <dbReference type="Rhea" id="RHEA:26438"/>
        <dbReference type="ChEBI" id="CHEBI:15378"/>
        <dbReference type="ChEBI" id="CHEBI:16510"/>
        <dbReference type="ChEBI" id="CHEBI:33190"/>
        <dbReference type="ChEBI" id="CHEBI:57783"/>
        <dbReference type="ChEBI" id="CHEBI:58349"/>
        <dbReference type="EC" id="1.1.1.298"/>
    </reaction>
</comment>
<feature type="transmembrane region" description="Helical" evidence="12">
    <location>
        <begin position="225"/>
        <end position="242"/>
    </location>
</feature>
<keyword evidence="2" id="KW-0560">Oxidoreductase</keyword>
<dbReference type="EC" id="1.1.1.298" evidence="4"/>
<dbReference type="RefSeq" id="WP_338364778.1">
    <property type="nucleotide sequence ID" value="NZ_CAWVOK010000033.1"/>
</dbReference>
<dbReference type="InterPro" id="IPR036291">
    <property type="entry name" value="NAD(P)-bd_dom_sf"/>
</dbReference>
<comment type="caution">
    <text evidence="13">The sequence shown here is derived from an EMBL/GenBank/DDBJ whole genome shotgun (WGS) entry which is preliminary data.</text>
</comment>
<evidence type="ECO:0000256" key="2">
    <source>
        <dbReference type="ARBA" id="ARBA00023002"/>
    </source>
</evidence>
<evidence type="ECO:0000256" key="12">
    <source>
        <dbReference type="SAM" id="Phobius"/>
    </source>
</evidence>
<evidence type="ECO:0000256" key="3">
    <source>
        <dbReference type="ARBA" id="ARBA00043812"/>
    </source>
</evidence>
<evidence type="ECO:0000256" key="9">
    <source>
        <dbReference type="ARBA" id="ARBA00045650"/>
    </source>
</evidence>
<evidence type="ECO:0000256" key="11">
    <source>
        <dbReference type="RuleBase" id="RU000363"/>
    </source>
</evidence>
<dbReference type="EC" id="1.1.1.381" evidence="5"/>
<evidence type="ECO:0000256" key="8">
    <source>
        <dbReference type="ARBA" id="ARBA00044349"/>
    </source>
</evidence>
<name>A0ABP0EYR2_9RICK</name>
<evidence type="ECO:0000256" key="6">
    <source>
        <dbReference type="ARBA" id="ARBA00044065"/>
    </source>
</evidence>